<name>A0ACB9JDT1_9ASTR</name>
<dbReference type="Proteomes" id="UP001056120">
    <property type="component" value="Linkage Group LG04"/>
</dbReference>
<evidence type="ECO:0000313" key="1">
    <source>
        <dbReference type="EMBL" id="KAI3817846.1"/>
    </source>
</evidence>
<protein>
    <submittedName>
        <fullName evidence="1">Uncharacterized protein</fullName>
    </submittedName>
</protein>
<dbReference type="EMBL" id="CM042021">
    <property type="protein sequence ID" value="KAI3817846.1"/>
    <property type="molecule type" value="Genomic_DNA"/>
</dbReference>
<gene>
    <name evidence="1" type="ORF">L1987_11645</name>
</gene>
<organism evidence="1 2">
    <name type="scientific">Smallanthus sonchifolius</name>
    <dbReference type="NCBI Taxonomy" id="185202"/>
    <lineage>
        <taxon>Eukaryota</taxon>
        <taxon>Viridiplantae</taxon>
        <taxon>Streptophyta</taxon>
        <taxon>Embryophyta</taxon>
        <taxon>Tracheophyta</taxon>
        <taxon>Spermatophyta</taxon>
        <taxon>Magnoliopsida</taxon>
        <taxon>eudicotyledons</taxon>
        <taxon>Gunneridae</taxon>
        <taxon>Pentapetalae</taxon>
        <taxon>asterids</taxon>
        <taxon>campanulids</taxon>
        <taxon>Asterales</taxon>
        <taxon>Asteraceae</taxon>
        <taxon>Asteroideae</taxon>
        <taxon>Heliantheae alliance</taxon>
        <taxon>Millerieae</taxon>
        <taxon>Smallanthus</taxon>
    </lineage>
</organism>
<proteinExistence type="predicted"/>
<accession>A0ACB9JDT1</accession>
<sequence length="110" mass="12185">MELIQTIEVPLGPTNLIWEETFNHFGSKLDRKTAVHNWLGDGVAEQVVKVGLRCIWGEHIVGSDIAQTIWSRVAAAAGDASIQNRSHSISWVKTPLGWLSMRDQTQGSSF</sequence>
<comment type="caution">
    <text evidence="1">The sequence shown here is derived from an EMBL/GenBank/DDBJ whole genome shotgun (WGS) entry which is preliminary data.</text>
</comment>
<evidence type="ECO:0000313" key="2">
    <source>
        <dbReference type="Proteomes" id="UP001056120"/>
    </source>
</evidence>
<keyword evidence="2" id="KW-1185">Reference proteome</keyword>
<reference evidence="2" key="1">
    <citation type="journal article" date="2022" name="Mol. Ecol. Resour.">
        <title>The genomes of chicory, endive, great burdock and yacon provide insights into Asteraceae palaeo-polyploidization history and plant inulin production.</title>
        <authorList>
            <person name="Fan W."/>
            <person name="Wang S."/>
            <person name="Wang H."/>
            <person name="Wang A."/>
            <person name="Jiang F."/>
            <person name="Liu H."/>
            <person name="Zhao H."/>
            <person name="Xu D."/>
            <person name="Zhang Y."/>
        </authorList>
    </citation>
    <scope>NUCLEOTIDE SEQUENCE [LARGE SCALE GENOMIC DNA]</scope>
    <source>
        <strain evidence="2">cv. Yunnan</strain>
    </source>
</reference>
<reference evidence="1 2" key="2">
    <citation type="journal article" date="2022" name="Mol. Ecol. Resour.">
        <title>The genomes of chicory, endive, great burdock and yacon provide insights into Asteraceae paleo-polyploidization history and plant inulin production.</title>
        <authorList>
            <person name="Fan W."/>
            <person name="Wang S."/>
            <person name="Wang H."/>
            <person name="Wang A."/>
            <person name="Jiang F."/>
            <person name="Liu H."/>
            <person name="Zhao H."/>
            <person name="Xu D."/>
            <person name="Zhang Y."/>
        </authorList>
    </citation>
    <scope>NUCLEOTIDE SEQUENCE [LARGE SCALE GENOMIC DNA]</scope>
    <source>
        <strain evidence="2">cv. Yunnan</strain>
        <tissue evidence="1">Leaves</tissue>
    </source>
</reference>